<proteinExistence type="inferred from homology"/>
<evidence type="ECO:0000256" key="3">
    <source>
        <dbReference type="ARBA" id="ARBA00022750"/>
    </source>
</evidence>
<dbReference type="PANTHER" id="PTHR47966">
    <property type="entry name" value="BETA-SITE APP-CLEAVING ENZYME, ISOFORM A-RELATED"/>
    <property type="match status" value="1"/>
</dbReference>
<gene>
    <name evidence="10" type="ORF">chiPu_0009303</name>
</gene>
<dbReference type="GO" id="GO:0006508">
    <property type="term" value="P:proteolysis"/>
    <property type="evidence" value="ECO:0007669"/>
    <property type="project" value="UniProtKB-KW"/>
</dbReference>
<reference evidence="10 11" key="1">
    <citation type="journal article" date="2018" name="Nat. Ecol. Evol.">
        <title>Shark genomes provide insights into elasmobranch evolution and the origin of vertebrates.</title>
        <authorList>
            <person name="Hara Y"/>
            <person name="Yamaguchi K"/>
            <person name="Onimaru K"/>
            <person name="Kadota M"/>
            <person name="Koyanagi M"/>
            <person name="Keeley SD"/>
            <person name="Tatsumi K"/>
            <person name="Tanaka K"/>
            <person name="Motone F"/>
            <person name="Kageyama Y"/>
            <person name="Nozu R"/>
            <person name="Adachi N"/>
            <person name="Nishimura O"/>
            <person name="Nakagawa R"/>
            <person name="Tanegashima C"/>
            <person name="Kiyatake I"/>
            <person name="Matsumoto R"/>
            <person name="Murakumo K"/>
            <person name="Nishida K"/>
            <person name="Terakita A"/>
            <person name="Kuratani S"/>
            <person name="Sato K"/>
            <person name="Hyodo S Kuraku.S."/>
        </authorList>
    </citation>
    <scope>NUCLEOTIDE SEQUENCE [LARGE SCALE GENOMIC DNA]</scope>
</reference>
<keyword evidence="6 7" id="KW-1015">Disulfide bond</keyword>
<evidence type="ECO:0000256" key="6">
    <source>
        <dbReference type="ARBA" id="ARBA00023157"/>
    </source>
</evidence>
<evidence type="ECO:0000256" key="2">
    <source>
        <dbReference type="ARBA" id="ARBA00022670"/>
    </source>
</evidence>
<dbReference type="InterPro" id="IPR001969">
    <property type="entry name" value="Aspartic_peptidase_AS"/>
</dbReference>
<dbReference type="InterPro" id="IPR033121">
    <property type="entry name" value="PEPTIDASE_A1"/>
</dbReference>
<dbReference type="SUPFAM" id="SSF50630">
    <property type="entry name" value="Acid proteases"/>
    <property type="match status" value="1"/>
</dbReference>
<evidence type="ECO:0000256" key="8">
    <source>
        <dbReference type="RuleBase" id="RU000454"/>
    </source>
</evidence>
<evidence type="ECO:0000256" key="1">
    <source>
        <dbReference type="ARBA" id="ARBA00007447"/>
    </source>
</evidence>
<organism evidence="10 11">
    <name type="scientific">Chiloscyllium punctatum</name>
    <name type="common">Brownbanded bambooshark</name>
    <name type="synonym">Hemiscyllium punctatum</name>
    <dbReference type="NCBI Taxonomy" id="137246"/>
    <lineage>
        <taxon>Eukaryota</taxon>
        <taxon>Metazoa</taxon>
        <taxon>Chordata</taxon>
        <taxon>Craniata</taxon>
        <taxon>Vertebrata</taxon>
        <taxon>Chondrichthyes</taxon>
        <taxon>Elasmobranchii</taxon>
        <taxon>Galeomorphii</taxon>
        <taxon>Galeoidea</taxon>
        <taxon>Orectolobiformes</taxon>
        <taxon>Hemiscylliidae</taxon>
        <taxon>Chiloscyllium</taxon>
    </lineage>
</organism>
<dbReference type="InterPro" id="IPR001461">
    <property type="entry name" value="Aspartic_peptidase_A1"/>
</dbReference>
<dbReference type="GO" id="GO:0004190">
    <property type="term" value="F:aspartic-type endopeptidase activity"/>
    <property type="evidence" value="ECO:0007669"/>
    <property type="project" value="UniProtKB-KW"/>
</dbReference>
<comment type="similarity">
    <text evidence="1 8">Belongs to the peptidase A1 family.</text>
</comment>
<evidence type="ECO:0000313" key="11">
    <source>
        <dbReference type="Proteomes" id="UP000287033"/>
    </source>
</evidence>
<keyword evidence="2 8" id="KW-0645">Protease</keyword>
<dbReference type="PROSITE" id="PS00141">
    <property type="entry name" value="ASP_PROTEASE"/>
    <property type="match status" value="1"/>
</dbReference>
<protein>
    <recommendedName>
        <fullName evidence="9">Peptidase A1 domain-containing protein</fullName>
    </recommendedName>
</protein>
<dbReference type="Gene3D" id="2.40.70.10">
    <property type="entry name" value="Acid Proteases"/>
    <property type="match status" value="1"/>
</dbReference>
<sequence>MEQLASEPHHKASQSSLILVHQTFGSHQFTVPANHAISNIAVKEQEFGLSETEPGSTFYYAPFDGILGLAYPNIASSGVTPVFDNMMAEKLVQQDLFAFYLTRQDGQSGSEVVFGGVDPNHYTGHINWVPVTQEGYWQIQLDKVTINGQVVACSGGCQAIVDTGTSLLTGPNTAISTIQQYIGATQGYYGQSSINCNNLPNMPNVVFTINGVDYPLTPSEYTIQDKYGCMSGFDSMYIPSSSGGLWILGDVFIGPYYSIFDRGNNRVGFAKSV</sequence>
<dbReference type="PROSITE" id="PS51767">
    <property type="entry name" value="PEPTIDASE_A1"/>
    <property type="match status" value="1"/>
</dbReference>
<keyword evidence="5 8" id="KW-0378">Hydrolase</keyword>
<evidence type="ECO:0000256" key="7">
    <source>
        <dbReference type="PIRSR" id="PIRSR601461-2"/>
    </source>
</evidence>
<dbReference type="PRINTS" id="PR00792">
    <property type="entry name" value="PEPSIN"/>
</dbReference>
<evidence type="ECO:0000256" key="5">
    <source>
        <dbReference type="ARBA" id="ARBA00022801"/>
    </source>
</evidence>
<evidence type="ECO:0000256" key="4">
    <source>
        <dbReference type="ARBA" id="ARBA00022757"/>
    </source>
</evidence>
<dbReference type="OMA" id="HYTGHIN"/>
<dbReference type="EMBL" id="BEZZ01000327">
    <property type="protein sequence ID" value="GCC30849.1"/>
    <property type="molecule type" value="Genomic_DNA"/>
</dbReference>
<feature type="disulfide bond" evidence="7">
    <location>
        <begin position="153"/>
        <end position="157"/>
    </location>
</feature>
<dbReference type="OrthoDB" id="771136at2759"/>
<dbReference type="STRING" id="137246.A0A401SKD0"/>
<keyword evidence="11" id="KW-1185">Reference proteome</keyword>
<name>A0A401SKD0_CHIPU</name>
<accession>A0A401SKD0</accession>
<feature type="disulfide bond" evidence="7">
    <location>
        <begin position="196"/>
        <end position="229"/>
    </location>
</feature>
<dbReference type="FunFam" id="2.40.70.10:FF:000006">
    <property type="entry name" value="Cathepsin E"/>
    <property type="match status" value="1"/>
</dbReference>
<evidence type="ECO:0000259" key="9">
    <source>
        <dbReference type="PROSITE" id="PS51767"/>
    </source>
</evidence>
<dbReference type="Proteomes" id="UP000287033">
    <property type="component" value="Unassembled WGS sequence"/>
</dbReference>
<keyword evidence="4" id="KW-0222">Digestion</keyword>
<feature type="domain" description="Peptidase A1" evidence="9">
    <location>
        <begin position="1"/>
        <end position="270"/>
    </location>
</feature>
<dbReference type="PANTHER" id="PTHR47966:SF22">
    <property type="entry name" value="PEPSIN A-3-RELATED"/>
    <property type="match status" value="1"/>
</dbReference>
<dbReference type="GO" id="GO:0007586">
    <property type="term" value="P:digestion"/>
    <property type="evidence" value="ECO:0007669"/>
    <property type="project" value="UniProtKB-KW"/>
</dbReference>
<evidence type="ECO:0000313" key="10">
    <source>
        <dbReference type="EMBL" id="GCC30849.1"/>
    </source>
</evidence>
<keyword evidence="3 8" id="KW-0064">Aspartyl protease</keyword>
<dbReference type="AlphaFoldDB" id="A0A401SKD0"/>
<dbReference type="Pfam" id="PF00026">
    <property type="entry name" value="Asp"/>
    <property type="match status" value="1"/>
</dbReference>
<comment type="caution">
    <text evidence="10">The sequence shown here is derived from an EMBL/GenBank/DDBJ whole genome shotgun (WGS) entry which is preliminary data.</text>
</comment>
<dbReference type="InterPro" id="IPR021109">
    <property type="entry name" value="Peptidase_aspartic_dom_sf"/>
</dbReference>